<dbReference type="EMBL" id="PXYW01000109">
    <property type="protein sequence ID" value="PSR27443.1"/>
    <property type="molecule type" value="Genomic_DNA"/>
</dbReference>
<dbReference type="SMART" id="SM00530">
    <property type="entry name" value="HTH_XRE"/>
    <property type="match status" value="1"/>
</dbReference>
<evidence type="ECO:0000256" key="1">
    <source>
        <dbReference type="PROSITE-ProRule" id="PRU00339"/>
    </source>
</evidence>
<feature type="repeat" description="TPR" evidence="1">
    <location>
        <begin position="150"/>
        <end position="183"/>
    </location>
</feature>
<dbReference type="Gene3D" id="1.10.260.40">
    <property type="entry name" value="lambda repressor-like DNA-binding domains"/>
    <property type="match status" value="1"/>
</dbReference>
<dbReference type="SMART" id="SM00028">
    <property type="entry name" value="TPR"/>
    <property type="match status" value="4"/>
</dbReference>
<dbReference type="Pfam" id="PF13181">
    <property type="entry name" value="TPR_8"/>
    <property type="match status" value="2"/>
</dbReference>
<dbReference type="Pfam" id="PF01381">
    <property type="entry name" value="HTH_3"/>
    <property type="match status" value="1"/>
</dbReference>
<reference evidence="3 4" key="1">
    <citation type="journal article" date="2014" name="BMC Genomics">
        <title>Comparison of environmental and isolate Sulfobacillus genomes reveals diverse carbon, sulfur, nitrogen, and hydrogen metabolisms.</title>
        <authorList>
            <person name="Justice N.B."/>
            <person name="Norman A."/>
            <person name="Brown C.T."/>
            <person name="Singh A."/>
            <person name="Thomas B.C."/>
            <person name="Banfield J.F."/>
        </authorList>
    </citation>
    <scope>NUCLEOTIDE SEQUENCE [LARGE SCALE GENOMIC DNA]</scope>
    <source>
        <strain evidence="3">AMDSBA4</strain>
    </source>
</reference>
<gene>
    <name evidence="3" type="ORF">C7B46_19425</name>
</gene>
<dbReference type="InterPro" id="IPR001387">
    <property type="entry name" value="Cro/C1-type_HTH"/>
</dbReference>
<dbReference type="PROSITE" id="PS50005">
    <property type="entry name" value="TPR"/>
    <property type="match status" value="1"/>
</dbReference>
<dbReference type="SUPFAM" id="SSF47413">
    <property type="entry name" value="lambda repressor-like DNA-binding domains"/>
    <property type="match status" value="1"/>
</dbReference>
<dbReference type="InterPro" id="IPR010982">
    <property type="entry name" value="Lambda_DNA-bd_dom_sf"/>
</dbReference>
<protein>
    <submittedName>
        <fullName evidence="3">Transcriptional regulator</fullName>
    </submittedName>
</protein>
<proteinExistence type="predicted"/>
<feature type="domain" description="HTH cro/C1-type" evidence="2">
    <location>
        <begin position="7"/>
        <end position="60"/>
    </location>
</feature>
<dbReference type="AlphaFoldDB" id="A0A2T2WYZ0"/>
<dbReference type="Gene3D" id="1.25.40.10">
    <property type="entry name" value="Tetratricopeptide repeat domain"/>
    <property type="match status" value="2"/>
</dbReference>
<dbReference type="Proteomes" id="UP000242972">
    <property type="component" value="Unassembled WGS sequence"/>
</dbReference>
<accession>A0A2T2WYZ0</accession>
<evidence type="ECO:0000313" key="3">
    <source>
        <dbReference type="EMBL" id="PSR27443.1"/>
    </source>
</evidence>
<dbReference type="InterPro" id="IPR011990">
    <property type="entry name" value="TPR-like_helical_dom_sf"/>
</dbReference>
<dbReference type="CDD" id="cd00093">
    <property type="entry name" value="HTH_XRE"/>
    <property type="match status" value="1"/>
</dbReference>
<organism evidence="3 4">
    <name type="scientific">Sulfobacillus benefaciens</name>
    <dbReference type="NCBI Taxonomy" id="453960"/>
    <lineage>
        <taxon>Bacteria</taxon>
        <taxon>Bacillati</taxon>
        <taxon>Bacillota</taxon>
        <taxon>Clostridia</taxon>
        <taxon>Eubacteriales</taxon>
        <taxon>Clostridiales Family XVII. Incertae Sedis</taxon>
        <taxon>Sulfobacillus</taxon>
    </lineage>
</organism>
<dbReference type="PROSITE" id="PS50943">
    <property type="entry name" value="HTH_CROC1"/>
    <property type="match status" value="1"/>
</dbReference>
<dbReference type="InterPro" id="IPR019734">
    <property type="entry name" value="TPR_rpt"/>
</dbReference>
<dbReference type="GO" id="GO:0003677">
    <property type="term" value="F:DNA binding"/>
    <property type="evidence" value="ECO:0007669"/>
    <property type="project" value="InterPro"/>
</dbReference>
<comment type="caution">
    <text evidence="3">The sequence shown here is derived from an EMBL/GenBank/DDBJ whole genome shotgun (WGS) entry which is preliminary data.</text>
</comment>
<evidence type="ECO:0000259" key="2">
    <source>
        <dbReference type="PROSITE" id="PS50943"/>
    </source>
</evidence>
<dbReference type="PANTHER" id="PTHR10098">
    <property type="entry name" value="RAPSYN-RELATED"/>
    <property type="match status" value="1"/>
</dbReference>
<sequence length="446" mass="49871">MVIGAKIRDLRKKLGLTQEQLAGDELTKSYVSQVELGRIHPSHKALAVIAARLGKPLGYFLENGDDMRTIEVLLKAAQALWNTGRLDEGMLGLQEALMLAERTGREDILARIKATMGRLEMTQGNLDAALEYLEESLTLVHPNEHPAQAVEIANTLGMVATRSGSFHKAMNSFQQALEYAQRLPDEAADVRAEAAQHYGDFCYSQMQWISALELYQQAMADPRQLISINRKTELLGRIASTEWQLGHQDKALVAITNALALLDQIKESEEKAAIGGDLARVLIDTGRFNEAHDLLLQSLETFDRLNFHEGQAVILDALLQLSAAAHSPEWLHQYSQRVLRTQNAWPWHSVKLYALRLLARQAVEVGQLEPARDYLADALQFAYDEERIDIECEYYLIRTQLGDSSALDHLWAHIADLKFTTAKPRPFTPRMPKISAPALSFAGSIT</sequence>
<dbReference type="SUPFAM" id="SSF48452">
    <property type="entry name" value="TPR-like"/>
    <property type="match status" value="2"/>
</dbReference>
<keyword evidence="1" id="KW-0802">TPR repeat</keyword>
<name>A0A2T2WYZ0_9FIRM</name>
<dbReference type="Pfam" id="PF13374">
    <property type="entry name" value="TPR_10"/>
    <property type="match status" value="1"/>
</dbReference>
<evidence type="ECO:0000313" key="4">
    <source>
        <dbReference type="Proteomes" id="UP000242972"/>
    </source>
</evidence>